<feature type="transmembrane region" description="Helical" evidence="7">
    <location>
        <begin position="160"/>
        <end position="181"/>
    </location>
</feature>
<reference evidence="8" key="1">
    <citation type="journal article" date="2015" name="Nature">
        <title>Complex archaea that bridge the gap between prokaryotes and eukaryotes.</title>
        <authorList>
            <person name="Spang A."/>
            <person name="Saw J.H."/>
            <person name="Jorgensen S.L."/>
            <person name="Zaremba-Niedzwiedzka K."/>
            <person name="Martijn J."/>
            <person name="Lind A.E."/>
            <person name="van Eijk R."/>
            <person name="Schleper C."/>
            <person name="Guy L."/>
            <person name="Ettema T.J."/>
        </authorList>
    </citation>
    <scope>NUCLEOTIDE SEQUENCE</scope>
</reference>
<keyword evidence="2" id="KW-1003">Cell membrane</keyword>
<keyword evidence="4 7" id="KW-0812">Transmembrane</keyword>
<feature type="non-terminal residue" evidence="8">
    <location>
        <position position="222"/>
    </location>
</feature>
<evidence type="ECO:0000256" key="1">
    <source>
        <dbReference type="ARBA" id="ARBA00004651"/>
    </source>
</evidence>
<name>A0A0F9L9M8_9ZZZZ</name>
<evidence type="ECO:0000256" key="3">
    <source>
        <dbReference type="ARBA" id="ARBA00022679"/>
    </source>
</evidence>
<gene>
    <name evidence="8" type="ORF">LCGC14_1606060</name>
</gene>
<evidence type="ECO:0008006" key="9">
    <source>
        <dbReference type="Google" id="ProtNLM"/>
    </source>
</evidence>
<keyword evidence="5 7" id="KW-1133">Transmembrane helix</keyword>
<dbReference type="InterPro" id="IPR018584">
    <property type="entry name" value="GT87"/>
</dbReference>
<evidence type="ECO:0000313" key="8">
    <source>
        <dbReference type="EMBL" id="KKM24340.1"/>
    </source>
</evidence>
<dbReference type="GO" id="GO:0005886">
    <property type="term" value="C:plasma membrane"/>
    <property type="evidence" value="ECO:0007669"/>
    <property type="project" value="UniProtKB-SubCell"/>
</dbReference>
<protein>
    <recommendedName>
        <fullName evidence="9">Glycosyltransferase RgtA/B/C/D-like domain-containing protein</fullName>
    </recommendedName>
</protein>
<feature type="transmembrane region" description="Helical" evidence="7">
    <location>
        <begin position="7"/>
        <end position="29"/>
    </location>
</feature>
<evidence type="ECO:0000256" key="6">
    <source>
        <dbReference type="ARBA" id="ARBA00023136"/>
    </source>
</evidence>
<proteinExistence type="predicted"/>
<dbReference type="EMBL" id="LAZR01012945">
    <property type="protein sequence ID" value="KKM24340.1"/>
    <property type="molecule type" value="Genomic_DNA"/>
</dbReference>
<sequence>MNKTQKFFFLAFLINISYLIITFIFFYGLNSPLMSRNNNDYLTFHNAGLLAIKDISNLYNSSLYLFPFRYFPLSAYIFTPFSVLGLEVGYFVFQLFNFSLGMINLYLIYKIIQIYINLNTKSIVSFDLVKFRDVFSDPKNESILHQYAVILIMLPQFMNYFLGQINILVSFFVLLSLFYFLKNGIRNDFLGGLFLGFGILLKPTLILIIPFVIILNYNKENK</sequence>
<feature type="transmembrane region" description="Helical" evidence="7">
    <location>
        <begin position="88"/>
        <end position="109"/>
    </location>
</feature>
<evidence type="ECO:0000256" key="5">
    <source>
        <dbReference type="ARBA" id="ARBA00022989"/>
    </source>
</evidence>
<organism evidence="8">
    <name type="scientific">marine sediment metagenome</name>
    <dbReference type="NCBI Taxonomy" id="412755"/>
    <lineage>
        <taxon>unclassified sequences</taxon>
        <taxon>metagenomes</taxon>
        <taxon>ecological metagenomes</taxon>
    </lineage>
</organism>
<feature type="transmembrane region" description="Helical" evidence="7">
    <location>
        <begin position="193"/>
        <end position="217"/>
    </location>
</feature>
<keyword evidence="6 7" id="KW-0472">Membrane</keyword>
<comment type="subcellular location">
    <subcellularLocation>
        <location evidence="1">Cell membrane</location>
        <topology evidence="1">Multi-pass membrane protein</topology>
    </subcellularLocation>
</comment>
<comment type="caution">
    <text evidence="8">The sequence shown here is derived from an EMBL/GenBank/DDBJ whole genome shotgun (WGS) entry which is preliminary data.</text>
</comment>
<evidence type="ECO:0000256" key="4">
    <source>
        <dbReference type="ARBA" id="ARBA00022692"/>
    </source>
</evidence>
<keyword evidence="3" id="KW-0808">Transferase</keyword>
<dbReference type="GO" id="GO:0016758">
    <property type="term" value="F:hexosyltransferase activity"/>
    <property type="evidence" value="ECO:0007669"/>
    <property type="project" value="InterPro"/>
</dbReference>
<evidence type="ECO:0000256" key="7">
    <source>
        <dbReference type="SAM" id="Phobius"/>
    </source>
</evidence>
<dbReference type="Pfam" id="PF09594">
    <property type="entry name" value="GT87"/>
    <property type="match status" value="1"/>
</dbReference>
<evidence type="ECO:0000256" key="2">
    <source>
        <dbReference type="ARBA" id="ARBA00022475"/>
    </source>
</evidence>
<dbReference type="AlphaFoldDB" id="A0A0F9L9M8"/>
<accession>A0A0F9L9M8</accession>